<sequence length="50" mass="5541">MCEAPGAFYLKKEVKKMIKINTSVLTTTCPGGLYEKFVRHRGNGSIPIPD</sequence>
<accession>A0A2P9EE55</accession>
<dbReference type="AlphaFoldDB" id="A0A2P9EE55"/>
<protein>
    <submittedName>
        <fullName evidence="1">Uncharacterized protein</fullName>
    </submittedName>
</protein>
<proteinExistence type="predicted"/>
<geneLocation type="plasmid" evidence="1">
    <name>RCS65_p</name>
</geneLocation>
<organism evidence="1">
    <name type="scientific">Escherichia coli</name>
    <dbReference type="NCBI Taxonomy" id="562"/>
    <lineage>
        <taxon>Bacteria</taxon>
        <taxon>Pseudomonadati</taxon>
        <taxon>Pseudomonadota</taxon>
        <taxon>Gammaproteobacteria</taxon>
        <taxon>Enterobacterales</taxon>
        <taxon>Enterobacteriaceae</taxon>
        <taxon>Escherichia</taxon>
    </lineage>
</organism>
<dbReference type="EMBL" id="LT985277">
    <property type="protein sequence ID" value="SPE01652.1"/>
    <property type="molecule type" value="Genomic_DNA"/>
</dbReference>
<reference evidence="1" key="1">
    <citation type="submission" date="2018-02" db="EMBL/GenBank/DDBJ databases">
        <authorList>
            <person name="Cohen D.B."/>
            <person name="Kent A.D."/>
        </authorList>
    </citation>
    <scope>NUCLEOTIDE SEQUENCE</scope>
    <source>
        <strain evidence="1">522</strain>
    </source>
</reference>
<evidence type="ECO:0000313" key="1">
    <source>
        <dbReference type="EMBL" id="SPE01652.1"/>
    </source>
</evidence>
<gene>
    <name evidence="1" type="ORF">RCS65_P0120</name>
</gene>
<name>A0A2P9EE55_ECOLX</name>
<keyword evidence="1" id="KW-0614">Plasmid</keyword>